<protein>
    <submittedName>
        <fullName evidence="1">Uncharacterized protein</fullName>
    </submittedName>
</protein>
<dbReference type="EMBL" id="MU393578">
    <property type="protein sequence ID" value="KAI4860661.1"/>
    <property type="molecule type" value="Genomic_DNA"/>
</dbReference>
<evidence type="ECO:0000313" key="2">
    <source>
        <dbReference type="Proteomes" id="UP001497700"/>
    </source>
</evidence>
<evidence type="ECO:0000313" key="1">
    <source>
        <dbReference type="EMBL" id="KAI4860661.1"/>
    </source>
</evidence>
<keyword evidence="2" id="KW-1185">Reference proteome</keyword>
<accession>A0ACB9YMN3</accession>
<reference evidence="1 2" key="1">
    <citation type="journal article" date="2022" name="New Phytol.">
        <title>Ecological generalism drives hyperdiversity of secondary metabolite gene clusters in xylarialean endophytes.</title>
        <authorList>
            <person name="Franco M.E.E."/>
            <person name="Wisecaver J.H."/>
            <person name="Arnold A.E."/>
            <person name="Ju Y.M."/>
            <person name="Slot J.C."/>
            <person name="Ahrendt S."/>
            <person name="Moore L.P."/>
            <person name="Eastman K.E."/>
            <person name="Scott K."/>
            <person name="Konkel Z."/>
            <person name="Mondo S.J."/>
            <person name="Kuo A."/>
            <person name="Hayes R.D."/>
            <person name="Haridas S."/>
            <person name="Andreopoulos B."/>
            <person name="Riley R."/>
            <person name="LaButti K."/>
            <person name="Pangilinan J."/>
            <person name="Lipzen A."/>
            <person name="Amirebrahimi M."/>
            <person name="Yan J."/>
            <person name="Adam C."/>
            <person name="Keymanesh K."/>
            <person name="Ng V."/>
            <person name="Louie K."/>
            <person name="Northen T."/>
            <person name="Drula E."/>
            <person name="Henrissat B."/>
            <person name="Hsieh H.M."/>
            <person name="Youens-Clark K."/>
            <person name="Lutzoni F."/>
            <person name="Miadlikowska J."/>
            <person name="Eastwood D.C."/>
            <person name="Hamelin R.C."/>
            <person name="Grigoriev I.V."/>
            <person name="U'Ren J.M."/>
        </authorList>
    </citation>
    <scope>NUCLEOTIDE SEQUENCE [LARGE SCALE GENOMIC DNA]</scope>
    <source>
        <strain evidence="1 2">CBS 119005</strain>
    </source>
</reference>
<gene>
    <name evidence="1" type="ORF">F4820DRAFT_98759</name>
</gene>
<name>A0ACB9YMN3_9PEZI</name>
<sequence>MQFTSTVTLAASLLLAATSTTLAAVLPRDGARLAQFRVFGAAGCKDLNYGFYTVDESDADTCKTFINVPTDVKSLNLEVMNSPAADGCSFFIYTSEDCSTGRRSIPVQSCQELPADASEWGSWQISCPSGAAA</sequence>
<comment type="caution">
    <text evidence="1">The sequence shown here is derived from an EMBL/GenBank/DDBJ whole genome shotgun (WGS) entry which is preliminary data.</text>
</comment>
<dbReference type="Proteomes" id="UP001497700">
    <property type="component" value="Unassembled WGS sequence"/>
</dbReference>
<proteinExistence type="predicted"/>
<organism evidence="1 2">
    <name type="scientific">Hypoxylon rubiginosum</name>
    <dbReference type="NCBI Taxonomy" id="110542"/>
    <lineage>
        <taxon>Eukaryota</taxon>
        <taxon>Fungi</taxon>
        <taxon>Dikarya</taxon>
        <taxon>Ascomycota</taxon>
        <taxon>Pezizomycotina</taxon>
        <taxon>Sordariomycetes</taxon>
        <taxon>Xylariomycetidae</taxon>
        <taxon>Xylariales</taxon>
        <taxon>Hypoxylaceae</taxon>
        <taxon>Hypoxylon</taxon>
    </lineage>
</organism>